<dbReference type="Proteomes" id="UP000198345">
    <property type="component" value="Unassembled WGS sequence"/>
</dbReference>
<feature type="domain" description="NmrA-like" evidence="1">
    <location>
        <begin position="2"/>
        <end position="213"/>
    </location>
</feature>
<evidence type="ECO:0000313" key="3">
    <source>
        <dbReference type="Proteomes" id="UP000198345"/>
    </source>
</evidence>
<proteinExistence type="predicted"/>
<comment type="caution">
    <text evidence="2">The sequence shown here is derived from an EMBL/GenBank/DDBJ whole genome shotgun (WGS) entry which is preliminary data.</text>
</comment>
<dbReference type="Gene3D" id="3.90.25.10">
    <property type="entry name" value="UDP-galactose 4-epimerase, domain 1"/>
    <property type="match status" value="1"/>
</dbReference>
<dbReference type="RefSeq" id="WP_089052028.1">
    <property type="nucleotide sequence ID" value="NZ_FXTV01000003.1"/>
</dbReference>
<evidence type="ECO:0000259" key="1">
    <source>
        <dbReference type="Pfam" id="PF05368"/>
    </source>
</evidence>
<keyword evidence="3" id="KW-1185">Reference proteome</keyword>
<reference evidence="2 3" key="1">
    <citation type="submission" date="2016-11" db="EMBL/GenBank/DDBJ databases">
        <title>Whole genomes of Flavobacteriaceae.</title>
        <authorList>
            <person name="Stine C."/>
            <person name="Li C."/>
            <person name="Tadesse D."/>
        </authorList>
    </citation>
    <scope>NUCLEOTIDE SEQUENCE [LARGE SCALE GENOMIC DNA]</scope>
    <source>
        <strain evidence="2 3">DSM 18292</strain>
    </source>
</reference>
<dbReference type="Pfam" id="PF05368">
    <property type="entry name" value="NmrA"/>
    <property type="match status" value="1"/>
</dbReference>
<dbReference type="InterPro" id="IPR008030">
    <property type="entry name" value="NmrA-like"/>
</dbReference>
<evidence type="ECO:0000313" key="2">
    <source>
        <dbReference type="EMBL" id="OXA83522.1"/>
    </source>
</evidence>
<dbReference type="InterPro" id="IPR051604">
    <property type="entry name" value="Ergot_Alk_Oxidoreductase"/>
</dbReference>
<dbReference type="AlphaFoldDB" id="A0A226GNA0"/>
<organism evidence="2 3">
    <name type="scientific">Flavobacterium hercynium</name>
    <dbReference type="NCBI Taxonomy" id="387094"/>
    <lineage>
        <taxon>Bacteria</taxon>
        <taxon>Pseudomonadati</taxon>
        <taxon>Bacteroidota</taxon>
        <taxon>Flavobacteriia</taxon>
        <taxon>Flavobacteriales</taxon>
        <taxon>Flavobacteriaceae</taxon>
        <taxon>Flavobacterium</taxon>
    </lineage>
</organism>
<dbReference type="EMBL" id="MUGW01000078">
    <property type="protein sequence ID" value="OXA83522.1"/>
    <property type="molecule type" value="Genomic_DNA"/>
</dbReference>
<dbReference type="OrthoDB" id="2149806at2"/>
<dbReference type="InterPro" id="IPR036291">
    <property type="entry name" value="NAD(P)-bd_dom_sf"/>
</dbReference>
<dbReference type="PANTHER" id="PTHR43162">
    <property type="match status" value="1"/>
</dbReference>
<accession>A0A226GNA0</accession>
<dbReference type="Gene3D" id="3.40.50.720">
    <property type="entry name" value="NAD(P)-binding Rossmann-like Domain"/>
    <property type="match status" value="1"/>
</dbReference>
<gene>
    <name evidence="2" type="ORF">B0A66_22205</name>
</gene>
<name>A0A226GNA0_9FLAO</name>
<sequence length="292" mass="30428">MKIIITGSLGNIGKPLATNLVAAGHDVTVVSSNTDRKEAIESLGAKAAIGSVSDASFLAKTFAGAQALFAMTPPNLGGTNIIANTLQAGEAFAAAIKKAGVKRVVMLSSIGADLEGGNGPIAGLYKIEKVYEQLENTAVTFLRAGYFYTNLYNDVPMIKGAGIMGGNYPADAKIPFVHPADIATAAIEELEKEATGKNIRYIVSDVRTLGDVAVAIGAAISKTDLPWIEFTDEQSLEGMAQAGLPAEMANLYAEMGTGLRSGIIAEDFLKTNASVDGKTKLEDFAAEFAGKF</sequence>
<dbReference type="SUPFAM" id="SSF51735">
    <property type="entry name" value="NAD(P)-binding Rossmann-fold domains"/>
    <property type="match status" value="1"/>
</dbReference>
<dbReference type="PANTHER" id="PTHR43162:SF1">
    <property type="entry name" value="PRESTALK A DIFFERENTIATION PROTEIN A"/>
    <property type="match status" value="1"/>
</dbReference>
<protein>
    <submittedName>
        <fullName evidence="2">NAD-dependent dehydratase</fullName>
    </submittedName>
</protein>